<name>A0A9P0D9I4_9CUCU</name>
<dbReference type="Gene3D" id="3.40.50.300">
    <property type="entry name" value="P-loop containing nucleotide triphosphate hydrolases"/>
    <property type="match status" value="1"/>
</dbReference>
<accession>A0A9P0D9I4</accession>
<feature type="region of interest" description="Disordered" evidence="2">
    <location>
        <begin position="525"/>
        <end position="548"/>
    </location>
</feature>
<gene>
    <name evidence="4" type="ORF">PSYICH_LOCUS13831</name>
</gene>
<dbReference type="GO" id="GO:0016887">
    <property type="term" value="F:ATP hydrolysis activity"/>
    <property type="evidence" value="ECO:0007669"/>
    <property type="project" value="InterPro"/>
</dbReference>
<evidence type="ECO:0000256" key="1">
    <source>
        <dbReference type="SAM" id="Coils"/>
    </source>
</evidence>
<proteinExistence type="predicted"/>
<dbReference type="CDD" id="cd23767">
    <property type="entry name" value="IQCD"/>
    <property type="match status" value="1"/>
</dbReference>
<dbReference type="OrthoDB" id="6616786at2759"/>
<dbReference type="InterPro" id="IPR000048">
    <property type="entry name" value="IQ_motif_EF-hand-BS"/>
</dbReference>
<keyword evidence="5" id="KW-1185">Reference proteome</keyword>
<sequence>MACKLNNHWWILTKKQLEAIHLQDAVWREEAVEIKNRQFANFQLGEWYVRYAVLLKKMDEILDQMVQPQKRVTVKKLVDAIAIRLMDFNDAFRDLDFSEFHYVDGNIVERKIIPHDIEIVNPHLFQRRPDNIEDMWTRIKKGERIYLTPEEVEAEKERVRKESEAALSKRRRPRPGTTVVKLAPEILAKLAKFTQAVTLIQTAERARQERIFYKIKLKILTDSRKARALAIAKALGQLKDVETQTEEEIMMIQTAAAIIIQSYWRGFRARAQRKYDEVQRRIVIGMYEPYWRSKEEFECLEDALKKRRKYRDQRFNEYVAALEKEKVRVLKYVAPKIMEDIGDEIREWFHAWYEQCDMFDDFPTEMLGGTCLVVRGETLTPQEYLTKKAEEKAMGPKALKALKKEEKEAAKLAKFLEKQKIKAAEKAKKKMAKQRRAEQAALLPHQYKYYHDPPNNIELFNEGIQEHKILWDERSELKNPQEKHYLDIITADLCYESQVECRKIIDQLMRLELSVLQQAYATDNGKKFKPPPVKKPKKEKKKKSKDMTADKLTEELFQELVDNGVIRNYPKASLSSFHGDFGYHNWELTENDLEIDPTLLDIRQTIVMNIILPMGVTVMKRPKSVLISGPKQMGKHLLANSIFNATKCIVFDLSPEVTAEIYLGKEVKMLVHLVKKMAKILAPSIIFIDNAEKLFWKKVPKEEKQNNPKRLGKCLKELISGIKDEDRVMILGLSSAPFEAKNDIKKIFERHILIPSTEQNSLYKYWSEILLGNPSIDRNIDITLLARVTLGYPLPALRDALKDLLHVRRVLNLKNNPLTATEIFKFLLNNDVKKVTEKEWAEFMKWFKGLPYSKKRAKYLRSAKEEREANLF</sequence>
<dbReference type="InterPro" id="IPR003959">
    <property type="entry name" value="ATPase_AAA_core"/>
</dbReference>
<evidence type="ECO:0000259" key="3">
    <source>
        <dbReference type="Pfam" id="PF00004"/>
    </source>
</evidence>
<evidence type="ECO:0000256" key="2">
    <source>
        <dbReference type="SAM" id="MobiDB-lite"/>
    </source>
</evidence>
<dbReference type="Gene3D" id="1.10.8.60">
    <property type="match status" value="1"/>
</dbReference>
<dbReference type="Proteomes" id="UP001153636">
    <property type="component" value="Chromosome 7"/>
</dbReference>
<feature type="compositionally biased region" description="Basic residues" evidence="2">
    <location>
        <begin position="527"/>
        <end position="544"/>
    </location>
</feature>
<dbReference type="EMBL" id="OV651819">
    <property type="protein sequence ID" value="CAH1112840.1"/>
    <property type="molecule type" value="Genomic_DNA"/>
</dbReference>
<dbReference type="AlphaFoldDB" id="A0A9P0D9I4"/>
<organism evidence="4 5">
    <name type="scientific">Psylliodes chrysocephalus</name>
    <dbReference type="NCBI Taxonomy" id="3402493"/>
    <lineage>
        <taxon>Eukaryota</taxon>
        <taxon>Metazoa</taxon>
        <taxon>Ecdysozoa</taxon>
        <taxon>Arthropoda</taxon>
        <taxon>Hexapoda</taxon>
        <taxon>Insecta</taxon>
        <taxon>Pterygota</taxon>
        <taxon>Neoptera</taxon>
        <taxon>Endopterygota</taxon>
        <taxon>Coleoptera</taxon>
        <taxon>Polyphaga</taxon>
        <taxon>Cucujiformia</taxon>
        <taxon>Chrysomeloidea</taxon>
        <taxon>Chrysomelidae</taxon>
        <taxon>Galerucinae</taxon>
        <taxon>Alticini</taxon>
        <taxon>Psylliodes</taxon>
    </lineage>
</organism>
<protein>
    <recommendedName>
        <fullName evidence="3">ATPase AAA-type core domain-containing protein</fullName>
    </recommendedName>
</protein>
<dbReference type="Pfam" id="PF00004">
    <property type="entry name" value="AAA"/>
    <property type="match status" value="1"/>
</dbReference>
<dbReference type="InterPro" id="IPR027417">
    <property type="entry name" value="P-loop_NTPase"/>
</dbReference>
<dbReference type="SUPFAM" id="SSF52540">
    <property type="entry name" value="P-loop containing nucleoside triphosphate hydrolases"/>
    <property type="match status" value="1"/>
</dbReference>
<dbReference type="PANTHER" id="PTHR14690">
    <property type="entry name" value="IQ MOTIF CONTAINING WITH AAA DOMAIN 1"/>
    <property type="match status" value="1"/>
</dbReference>
<keyword evidence="1" id="KW-0175">Coiled coil</keyword>
<dbReference type="Pfam" id="PF00612">
    <property type="entry name" value="IQ"/>
    <property type="match status" value="1"/>
</dbReference>
<feature type="domain" description="ATPase AAA-type core" evidence="3">
    <location>
        <begin position="625"/>
        <end position="755"/>
    </location>
</feature>
<dbReference type="PROSITE" id="PS50096">
    <property type="entry name" value="IQ"/>
    <property type="match status" value="1"/>
</dbReference>
<dbReference type="InterPro" id="IPR052267">
    <property type="entry name" value="N-DRC_Component"/>
</dbReference>
<evidence type="ECO:0000313" key="5">
    <source>
        <dbReference type="Proteomes" id="UP001153636"/>
    </source>
</evidence>
<reference evidence="4" key="1">
    <citation type="submission" date="2022-01" db="EMBL/GenBank/DDBJ databases">
        <authorList>
            <person name="King R."/>
        </authorList>
    </citation>
    <scope>NUCLEOTIDE SEQUENCE</scope>
</reference>
<dbReference type="PANTHER" id="PTHR14690:SF9">
    <property type="entry name" value="GH08353P"/>
    <property type="match status" value="1"/>
</dbReference>
<evidence type="ECO:0000313" key="4">
    <source>
        <dbReference type="EMBL" id="CAH1112840.1"/>
    </source>
</evidence>
<dbReference type="GO" id="GO:0005524">
    <property type="term" value="F:ATP binding"/>
    <property type="evidence" value="ECO:0007669"/>
    <property type="project" value="InterPro"/>
</dbReference>
<feature type="coiled-coil region" evidence="1">
    <location>
        <begin position="399"/>
        <end position="441"/>
    </location>
</feature>